<name>A0A7S2TW41_9EUKA</name>
<protein>
    <submittedName>
        <fullName evidence="3">Uncharacterized protein</fullName>
    </submittedName>
</protein>
<proteinExistence type="predicted"/>
<evidence type="ECO:0000256" key="1">
    <source>
        <dbReference type="PROSITE-ProRule" id="PRU00023"/>
    </source>
</evidence>
<accession>A0A7S2TW41</accession>
<dbReference type="Pfam" id="PF13606">
    <property type="entry name" value="Ank_3"/>
    <property type="match status" value="1"/>
</dbReference>
<dbReference type="InterPro" id="IPR036770">
    <property type="entry name" value="Ankyrin_rpt-contain_sf"/>
</dbReference>
<feature type="compositionally biased region" description="Basic and acidic residues" evidence="2">
    <location>
        <begin position="115"/>
        <end position="124"/>
    </location>
</feature>
<reference evidence="3" key="1">
    <citation type="submission" date="2021-01" db="EMBL/GenBank/DDBJ databases">
        <authorList>
            <person name="Corre E."/>
            <person name="Pelletier E."/>
            <person name="Niang G."/>
            <person name="Scheremetjew M."/>
            <person name="Finn R."/>
            <person name="Kale V."/>
            <person name="Holt S."/>
            <person name="Cochrane G."/>
            <person name="Meng A."/>
            <person name="Brown T."/>
            <person name="Cohen L."/>
        </authorList>
    </citation>
    <scope>NUCLEOTIDE SEQUENCE</scope>
    <source>
        <strain evidence="3">CCMP622</strain>
    </source>
</reference>
<dbReference type="AlphaFoldDB" id="A0A7S2TW41"/>
<dbReference type="InterPro" id="IPR002110">
    <property type="entry name" value="Ankyrin_rpt"/>
</dbReference>
<keyword evidence="1" id="KW-0040">ANK repeat</keyword>
<evidence type="ECO:0000313" key="3">
    <source>
        <dbReference type="EMBL" id="CAD9769621.1"/>
    </source>
</evidence>
<sequence length="132" mass="14681">MNYLGSVPRLAIFGWEQKNKMDDTPLHTALRYHNNAAAEWLIARGADINTVNFKLKSARKILEERSLEDLTRKAGGLDGMRGVDALSLEILLGNEAFDGVRQPSMPRSAGDDEDATAKYYRDRGEEAEDVVA</sequence>
<dbReference type="Gene3D" id="1.25.40.20">
    <property type="entry name" value="Ankyrin repeat-containing domain"/>
    <property type="match status" value="1"/>
</dbReference>
<dbReference type="PROSITE" id="PS50088">
    <property type="entry name" value="ANK_REPEAT"/>
    <property type="match status" value="1"/>
</dbReference>
<dbReference type="SUPFAM" id="SSF48403">
    <property type="entry name" value="Ankyrin repeat"/>
    <property type="match status" value="1"/>
</dbReference>
<feature type="repeat" description="ANK" evidence="1">
    <location>
        <begin position="21"/>
        <end position="53"/>
    </location>
</feature>
<dbReference type="EMBL" id="HBHP01021861">
    <property type="protein sequence ID" value="CAD9769621.1"/>
    <property type="molecule type" value="Transcribed_RNA"/>
</dbReference>
<organism evidence="3">
    <name type="scientific">Lotharella oceanica</name>
    <dbReference type="NCBI Taxonomy" id="641309"/>
    <lineage>
        <taxon>Eukaryota</taxon>
        <taxon>Sar</taxon>
        <taxon>Rhizaria</taxon>
        <taxon>Cercozoa</taxon>
        <taxon>Chlorarachniophyceae</taxon>
        <taxon>Lotharella</taxon>
    </lineage>
</organism>
<gene>
    <name evidence="3" type="ORF">LSP00402_LOCUS13604</name>
</gene>
<evidence type="ECO:0000256" key="2">
    <source>
        <dbReference type="SAM" id="MobiDB-lite"/>
    </source>
</evidence>
<dbReference type="PROSITE" id="PS50297">
    <property type="entry name" value="ANK_REP_REGION"/>
    <property type="match status" value="1"/>
</dbReference>
<feature type="region of interest" description="Disordered" evidence="2">
    <location>
        <begin position="99"/>
        <end position="132"/>
    </location>
</feature>